<dbReference type="Gene3D" id="3.30.70.980">
    <property type="match status" value="2"/>
</dbReference>
<keyword evidence="6" id="KW-1185">Reference proteome</keyword>
<dbReference type="Pfam" id="PF20772">
    <property type="entry name" value="TACO1_YebC_N"/>
    <property type="match status" value="1"/>
</dbReference>
<dbReference type="HAMAP" id="MF_00693">
    <property type="entry name" value="Transcrip_reg_TACO1"/>
    <property type="match status" value="1"/>
</dbReference>
<organism evidence="5 6">
    <name type="scientific">Thecamonas trahens ATCC 50062</name>
    <dbReference type="NCBI Taxonomy" id="461836"/>
    <lineage>
        <taxon>Eukaryota</taxon>
        <taxon>Apusozoa</taxon>
        <taxon>Apusomonadida</taxon>
        <taxon>Apusomonadidae</taxon>
        <taxon>Thecamonas</taxon>
    </lineage>
</organism>
<dbReference type="GO" id="GO:0005739">
    <property type="term" value="C:mitochondrion"/>
    <property type="evidence" value="ECO:0007669"/>
    <property type="project" value="UniProtKB-SubCell"/>
</dbReference>
<dbReference type="Proteomes" id="UP000054408">
    <property type="component" value="Unassembled WGS sequence"/>
</dbReference>
<dbReference type="STRING" id="461836.A0A0L0DSX9"/>
<dbReference type="InterPro" id="IPR048300">
    <property type="entry name" value="TACO1_YebC-like_2nd/3rd_dom"/>
</dbReference>
<dbReference type="PANTHER" id="PTHR12532">
    <property type="entry name" value="TRANSLATIONAL ACTIVATOR OF CYTOCHROME C OXIDASE 1"/>
    <property type="match status" value="1"/>
</dbReference>
<comment type="similarity">
    <text evidence="2">Belongs to the TACO1 family.</text>
</comment>
<sequence>MVTSGCMGMRRLTASAGAAAGHSKWANIRHRKADVDKKRGSLLNRMSKEIMAAVKEGGGDARENLRLASIVSRARAANVPKANVQSAIDAALSRSAAGSESVYEGQLGPVSLLIQTLTDNKNRTTARVRHCLTKYGGALAGAGSAAWLFNRRLLFSIPLPHDDAIVDALMDAALSNGADDIEVNDSEDGSDEPGSLVVVAEPASSKPLGTALHAALAELYPAGPPELDVKMVTMPDNFIDVSPDQAASLNSVLDMLSDEDDVVDVEHNANPDLL</sequence>
<dbReference type="InterPro" id="IPR049083">
    <property type="entry name" value="TACO1_YebC_N"/>
</dbReference>
<dbReference type="InterPro" id="IPR026564">
    <property type="entry name" value="Transcrip_reg_TACO1-like_dom3"/>
</dbReference>
<proteinExistence type="inferred from homology"/>
<evidence type="ECO:0000259" key="4">
    <source>
        <dbReference type="Pfam" id="PF20772"/>
    </source>
</evidence>
<dbReference type="AlphaFoldDB" id="A0A0L0DSX9"/>
<dbReference type="SUPFAM" id="SSF75625">
    <property type="entry name" value="YebC-like"/>
    <property type="match status" value="1"/>
</dbReference>
<dbReference type="InterPro" id="IPR017856">
    <property type="entry name" value="Integrase-like_N"/>
</dbReference>
<dbReference type="OMA" id="NFDIPDE"/>
<protein>
    <submittedName>
        <fullName evidence="5">UPF0082 protein</fullName>
    </submittedName>
</protein>
<dbReference type="InterPro" id="IPR029072">
    <property type="entry name" value="YebC-like"/>
</dbReference>
<evidence type="ECO:0000313" key="6">
    <source>
        <dbReference type="Proteomes" id="UP000054408"/>
    </source>
</evidence>
<dbReference type="PANTHER" id="PTHR12532:SF0">
    <property type="entry name" value="TRANSLATIONAL ACTIVATOR OF CYTOCHROME C OXIDASE 1"/>
    <property type="match status" value="1"/>
</dbReference>
<accession>A0A0L0DSX9</accession>
<evidence type="ECO:0000256" key="1">
    <source>
        <dbReference type="ARBA" id="ARBA00004173"/>
    </source>
</evidence>
<dbReference type="Pfam" id="PF01709">
    <property type="entry name" value="Transcrip_reg"/>
    <property type="match status" value="1"/>
</dbReference>
<feature type="domain" description="TACO1/YebC-like second and third" evidence="3">
    <location>
        <begin position="100"/>
        <end position="269"/>
    </location>
</feature>
<reference evidence="5 6" key="1">
    <citation type="submission" date="2010-05" db="EMBL/GenBank/DDBJ databases">
        <title>The Genome Sequence of Thecamonas trahens ATCC 50062.</title>
        <authorList>
            <consortium name="The Broad Institute Genome Sequencing Platform"/>
            <person name="Russ C."/>
            <person name="Cuomo C."/>
            <person name="Shea T."/>
            <person name="Young S.K."/>
            <person name="Zeng Q."/>
            <person name="Koehrsen M."/>
            <person name="Haas B."/>
            <person name="Borodovsky M."/>
            <person name="Guigo R."/>
            <person name="Alvarado L."/>
            <person name="Berlin A."/>
            <person name="Bochicchio J."/>
            <person name="Borenstein D."/>
            <person name="Chapman S."/>
            <person name="Chen Z."/>
            <person name="Freedman E."/>
            <person name="Gellesch M."/>
            <person name="Goldberg J."/>
            <person name="Griggs A."/>
            <person name="Gujja S."/>
            <person name="Heilman E."/>
            <person name="Heiman D."/>
            <person name="Hepburn T."/>
            <person name="Howarth C."/>
            <person name="Jen D."/>
            <person name="Larson L."/>
            <person name="Mehta T."/>
            <person name="Park D."/>
            <person name="Pearson M."/>
            <person name="Roberts A."/>
            <person name="Saif S."/>
            <person name="Shenoy N."/>
            <person name="Sisk P."/>
            <person name="Stolte C."/>
            <person name="Sykes S."/>
            <person name="Thomson T."/>
            <person name="Walk T."/>
            <person name="White J."/>
            <person name="Yandava C."/>
            <person name="Burger G."/>
            <person name="Gray M.W."/>
            <person name="Holland P.W.H."/>
            <person name="King N."/>
            <person name="Lang F.B.F."/>
            <person name="Roger A.J."/>
            <person name="Ruiz-Trillo I."/>
            <person name="Lander E."/>
            <person name="Nusbaum C."/>
        </authorList>
    </citation>
    <scope>NUCLEOTIDE SEQUENCE [LARGE SCALE GENOMIC DNA]</scope>
    <source>
        <strain evidence="5 6">ATCC 50062</strain>
    </source>
</reference>
<evidence type="ECO:0000259" key="3">
    <source>
        <dbReference type="Pfam" id="PF01709"/>
    </source>
</evidence>
<name>A0A0L0DSX9_THETB</name>
<dbReference type="Gene3D" id="1.10.10.200">
    <property type="match status" value="1"/>
</dbReference>
<evidence type="ECO:0000313" key="5">
    <source>
        <dbReference type="EMBL" id="KNC55116.1"/>
    </source>
</evidence>
<dbReference type="OrthoDB" id="2017544at2759"/>
<dbReference type="eggNOG" id="KOG2972">
    <property type="taxonomic scope" value="Eukaryota"/>
</dbReference>
<gene>
    <name evidence="5" type="ORF">AMSG_10717</name>
</gene>
<comment type="subcellular location">
    <subcellularLocation>
        <location evidence="1">Mitochondrion</location>
    </subcellularLocation>
</comment>
<dbReference type="InterPro" id="IPR002876">
    <property type="entry name" value="Transcrip_reg_TACO1-like"/>
</dbReference>
<feature type="domain" description="TACO1/YebC-like N-terminal" evidence="4">
    <location>
        <begin position="23"/>
        <end position="90"/>
    </location>
</feature>
<dbReference type="GeneID" id="25568876"/>
<evidence type="ECO:0000256" key="2">
    <source>
        <dbReference type="ARBA" id="ARBA00008724"/>
    </source>
</evidence>
<dbReference type="FunFam" id="1.10.10.200:FF:000002">
    <property type="entry name" value="Probable transcriptional regulatory protein CLM62_37755"/>
    <property type="match status" value="1"/>
</dbReference>
<dbReference type="RefSeq" id="XP_013753297.1">
    <property type="nucleotide sequence ID" value="XM_013897843.1"/>
</dbReference>
<dbReference type="EMBL" id="GL349495">
    <property type="protein sequence ID" value="KNC55116.1"/>
    <property type="molecule type" value="Genomic_DNA"/>
</dbReference>